<dbReference type="InterPro" id="IPR036322">
    <property type="entry name" value="WD40_repeat_dom_sf"/>
</dbReference>
<gene>
    <name evidence="5" type="primary">ABSGL_01687.1 scaffold 2091</name>
</gene>
<dbReference type="EMBL" id="LT550921">
    <property type="protein sequence ID" value="SAL96291.1"/>
    <property type="molecule type" value="Genomic_DNA"/>
</dbReference>
<dbReference type="InterPro" id="IPR015943">
    <property type="entry name" value="WD40/YVTN_repeat-like_dom_sf"/>
</dbReference>
<dbReference type="AlphaFoldDB" id="A0A168L8S3"/>
<evidence type="ECO:0000256" key="2">
    <source>
        <dbReference type="ARBA" id="ARBA00022737"/>
    </source>
</evidence>
<dbReference type="OrthoDB" id="10262475at2759"/>
<evidence type="ECO:0000313" key="5">
    <source>
        <dbReference type="EMBL" id="SAL96291.1"/>
    </source>
</evidence>
<keyword evidence="1 3" id="KW-0853">WD repeat</keyword>
<dbReference type="PROSITE" id="PS50082">
    <property type="entry name" value="WD_REPEATS_2"/>
    <property type="match status" value="1"/>
</dbReference>
<dbReference type="Pfam" id="PF00400">
    <property type="entry name" value="WD40"/>
    <property type="match status" value="1"/>
</dbReference>
<evidence type="ECO:0000256" key="1">
    <source>
        <dbReference type="ARBA" id="ARBA00022574"/>
    </source>
</evidence>
<dbReference type="SUPFAM" id="SSF50978">
    <property type="entry name" value="WD40 repeat-like"/>
    <property type="match status" value="1"/>
</dbReference>
<dbReference type="PROSITE" id="PS00678">
    <property type="entry name" value="WD_REPEATS_1"/>
    <property type="match status" value="1"/>
</dbReference>
<keyword evidence="6" id="KW-1185">Reference proteome</keyword>
<dbReference type="PANTHER" id="PTHR10971">
    <property type="entry name" value="MRNA EXPORT FACTOR AND BUB3"/>
    <property type="match status" value="1"/>
</dbReference>
<reference evidence="5" key="1">
    <citation type="submission" date="2016-04" db="EMBL/GenBank/DDBJ databases">
        <authorList>
            <person name="Evans L.H."/>
            <person name="Alamgir A."/>
            <person name="Owens N."/>
            <person name="Weber N.D."/>
            <person name="Virtaneva K."/>
            <person name="Barbian K."/>
            <person name="Babar A."/>
            <person name="Rosenke K."/>
        </authorList>
    </citation>
    <scope>NUCLEOTIDE SEQUENCE [LARGE SCALE GENOMIC DNA]</scope>
    <source>
        <strain evidence="5">CBS 101.48</strain>
    </source>
</reference>
<name>A0A168L8S3_ABSGL</name>
<evidence type="ECO:0000313" key="6">
    <source>
        <dbReference type="Proteomes" id="UP000078561"/>
    </source>
</evidence>
<feature type="region of interest" description="Disordered" evidence="4">
    <location>
        <begin position="107"/>
        <end position="147"/>
    </location>
</feature>
<feature type="repeat" description="WD" evidence="3">
    <location>
        <begin position="206"/>
        <end position="247"/>
    </location>
</feature>
<dbReference type="SMART" id="SM00320">
    <property type="entry name" value="WD40"/>
    <property type="match status" value="4"/>
</dbReference>
<protein>
    <submittedName>
        <fullName evidence="5">Uncharacterized protein</fullName>
    </submittedName>
</protein>
<accession>A0A168L8S3</accession>
<sequence>MYASLPFNSETGSAKKTADFESTLPGPSWHISMSYTIHVLSLTICGTRVQVRSKLERCSYDDFPRNRCLPYTQTYSICEHRPRRTSQQAKASLSVCRISDPSKSTNNQYTTAIAPIPPKAPSTNFHPPENSTKTAAPPGIGTGNETSRSTITLRLYNTTTCKLKAKINHDSSLSDVCFGRSTIVYSSGFDGSICSNNLATEKIKYIGKHTDAAQSVCWSSARDCLYSGSWDKTIRLWDTRNEGRAVTKYTLPKKIISMDLRDNLLAVAALYQYVYVYDIRKMDKPMTTIDNKSTYQLKAVRVMTDCRGIVHSSAKGRIDVNFFGENGKGQNYTFTSNKIKENGVSQVFPVNSISFHPVFGTFAVGGSSGDVSIWDGVNRRRVRQFSKYSEQVSNVAFNCDGTQLAIASSYTYDEGDRPYAPDCLYIRKLGENDYKPKPATNTPVS</sequence>
<feature type="compositionally biased region" description="Polar residues" evidence="4">
    <location>
        <begin position="122"/>
        <end position="134"/>
    </location>
</feature>
<dbReference type="InterPro" id="IPR019775">
    <property type="entry name" value="WD40_repeat_CS"/>
</dbReference>
<dbReference type="Proteomes" id="UP000078561">
    <property type="component" value="Unassembled WGS sequence"/>
</dbReference>
<dbReference type="InParanoid" id="A0A168L8S3"/>
<evidence type="ECO:0000256" key="3">
    <source>
        <dbReference type="PROSITE-ProRule" id="PRU00221"/>
    </source>
</evidence>
<dbReference type="Gene3D" id="2.130.10.10">
    <property type="entry name" value="YVTN repeat-like/Quinoprotein amine dehydrogenase"/>
    <property type="match status" value="1"/>
</dbReference>
<dbReference type="InterPro" id="IPR001680">
    <property type="entry name" value="WD40_rpt"/>
</dbReference>
<keyword evidence="2" id="KW-0677">Repeat</keyword>
<dbReference type="STRING" id="4829.A0A168L8S3"/>
<proteinExistence type="predicted"/>
<organism evidence="5">
    <name type="scientific">Absidia glauca</name>
    <name type="common">Pin mould</name>
    <dbReference type="NCBI Taxonomy" id="4829"/>
    <lineage>
        <taxon>Eukaryota</taxon>
        <taxon>Fungi</taxon>
        <taxon>Fungi incertae sedis</taxon>
        <taxon>Mucoromycota</taxon>
        <taxon>Mucoromycotina</taxon>
        <taxon>Mucoromycetes</taxon>
        <taxon>Mucorales</taxon>
        <taxon>Cunninghamellaceae</taxon>
        <taxon>Absidia</taxon>
    </lineage>
</organism>
<dbReference type="PROSITE" id="PS50294">
    <property type="entry name" value="WD_REPEATS_REGION"/>
    <property type="match status" value="1"/>
</dbReference>
<evidence type="ECO:0000256" key="4">
    <source>
        <dbReference type="SAM" id="MobiDB-lite"/>
    </source>
</evidence>